<name>A0AAD1ZNT5_9LAMI</name>
<protein>
    <recommendedName>
        <fullName evidence="3">Desiccation-related protein PCC13-62</fullName>
    </recommendedName>
</protein>
<sequence>MSMSCSILHKHTPHNSAKQSQASPPSAMALSIAITLTNSTATAFTLLLLFCSSYTFKAEIFVERDSGNITESDVHLLEFPLNLEYLEAEFFLFGALGRGLESVDPNLTGGGPRPIGARTALLSSIIRNIISQFAFQEVGHLRAIKSAVPGFPRPLLNLSAESFATIMNNAFGRPLRPPFNPYANDINYLLASYVIPYVGLTGYVGTNPNLQSSKAKRLLAGLLGVEAGQDAVIRTLLFERSLEIVVPYGITVAEFTNRISNLRNKLGDAGVKDEGLIVNPSQGAEGRIAGNVLVGNQFSISYGRTPEEILRIVYGSGNESNPGGFYPNGADGKIAKSYLAV</sequence>
<evidence type="ECO:0000313" key="1">
    <source>
        <dbReference type="EMBL" id="CAI9771276.1"/>
    </source>
</evidence>
<dbReference type="Proteomes" id="UP000834106">
    <property type="component" value="Chromosome 11"/>
</dbReference>
<gene>
    <name evidence="1" type="ORF">FPE_LOCUS18706</name>
</gene>
<dbReference type="EMBL" id="OU503046">
    <property type="protein sequence ID" value="CAI9771276.1"/>
    <property type="molecule type" value="Genomic_DNA"/>
</dbReference>
<dbReference type="InterPro" id="IPR052965">
    <property type="entry name" value="Pigment-catalase-like"/>
</dbReference>
<dbReference type="PANTHER" id="PTHR31694:SF12">
    <property type="entry name" value="DESICCATION-LIKE PROTEIN"/>
    <property type="match status" value="1"/>
</dbReference>
<dbReference type="PANTHER" id="PTHR31694">
    <property type="entry name" value="DESICCATION-LIKE PROTEIN"/>
    <property type="match status" value="1"/>
</dbReference>
<evidence type="ECO:0008006" key="3">
    <source>
        <dbReference type="Google" id="ProtNLM"/>
    </source>
</evidence>
<dbReference type="Pfam" id="PF13668">
    <property type="entry name" value="Ferritin_2"/>
    <property type="match status" value="1"/>
</dbReference>
<accession>A0AAD1ZNT5</accession>
<evidence type="ECO:0000313" key="2">
    <source>
        <dbReference type="Proteomes" id="UP000834106"/>
    </source>
</evidence>
<organism evidence="1 2">
    <name type="scientific">Fraxinus pennsylvanica</name>
    <dbReference type="NCBI Taxonomy" id="56036"/>
    <lineage>
        <taxon>Eukaryota</taxon>
        <taxon>Viridiplantae</taxon>
        <taxon>Streptophyta</taxon>
        <taxon>Embryophyta</taxon>
        <taxon>Tracheophyta</taxon>
        <taxon>Spermatophyta</taxon>
        <taxon>Magnoliopsida</taxon>
        <taxon>eudicotyledons</taxon>
        <taxon>Gunneridae</taxon>
        <taxon>Pentapetalae</taxon>
        <taxon>asterids</taxon>
        <taxon>lamiids</taxon>
        <taxon>Lamiales</taxon>
        <taxon>Oleaceae</taxon>
        <taxon>Oleeae</taxon>
        <taxon>Fraxinus</taxon>
    </lineage>
</organism>
<dbReference type="AlphaFoldDB" id="A0AAD1ZNT5"/>
<keyword evidence="2" id="KW-1185">Reference proteome</keyword>
<proteinExistence type="predicted"/>
<reference evidence="1" key="1">
    <citation type="submission" date="2023-05" db="EMBL/GenBank/DDBJ databases">
        <authorList>
            <person name="Huff M."/>
        </authorList>
    </citation>
    <scope>NUCLEOTIDE SEQUENCE</scope>
</reference>